<keyword evidence="1" id="KW-0808">Transferase</keyword>
<dbReference type="RefSeq" id="WP_302243825.1">
    <property type="nucleotide sequence ID" value="NZ_JAULJQ010000002.1"/>
</dbReference>
<dbReference type="SUPFAM" id="SSF52402">
    <property type="entry name" value="Adenine nucleotide alpha hydrolases-like"/>
    <property type="match status" value="1"/>
</dbReference>
<dbReference type="InterPro" id="IPR011063">
    <property type="entry name" value="TilS/TtcA_N"/>
</dbReference>
<name>A0ABT8TB00_9BACT</name>
<dbReference type="PANTHER" id="PTHR43686:SF1">
    <property type="entry name" value="AMINOTRAN_5 DOMAIN-CONTAINING PROTEIN"/>
    <property type="match status" value="1"/>
</dbReference>
<dbReference type="PANTHER" id="PTHR43686">
    <property type="entry name" value="SULFURTRANSFERASE-RELATED"/>
    <property type="match status" value="1"/>
</dbReference>
<protein>
    <submittedName>
        <fullName evidence="3">ATP-binding protein</fullName>
    </submittedName>
</protein>
<comment type="caution">
    <text evidence="3">The sequence shown here is derived from an EMBL/GenBank/DDBJ whole genome shotgun (WGS) entry which is preliminary data.</text>
</comment>
<evidence type="ECO:0000259" key="2">
    <source>
        <dbReference type="Pfam" id="PF01171"/>
    </source>
</evidence>
<dbReference type="CDD" id="cd24138">
    <property type="entry name" value="TtcA-like"/>
    <property type="match status" value="1"/>
</dbReference>
<reference evidence="3 4" key="1">
    <citation type="submission" date="2023-06" db="EMBL/GenBank/DDBJ databases">
        <title>Campylobacter magnum sp. nov., isolated from cecal contents of domestic pigs (Sus scrofa domesticus).</title>
        <authorList>
            <person name="Papic B."/>
            <person name="Gruntar I."/>
        </authorList>
    </citation>
    <scope>NUCLEOTIDE SEQUENCE [LARGE SCALE GENOMIC DNA]</scope>
    <source>
        <strain evidence="4">34484-21</strain>
    </source>
</reference>
<keyword evidence="3" id="KW-0067">ATP-binding</keyword>
<keyword evidence="3" id="KW-0547">Nucleotide-binding</keyword>
<organism evidence="3 4">
    <name type="scientific">Campylobacter magnus</name>
    <dbReference type="NCBI Taxonomy" id="3026462"/>
    <lineage>
        <taxon>Bacteria</taxon>
        <taxon>Pseudomonadati</taxon>
        <taxon>Campylobacterota</taxon>
        <taxon>Epsilonproteobacteria</taxon>
        <taxon>Campylobacterales</taxon>
        <taxon>Campylobacteraceae</taxon>
        <taxon>Campylobacter</taxon>
    </lineage>
</organism>
<keyword evidence="4" id="KW-1185">Reference proteome</keyword>
<dbReference type="EMBL" id="JAULJQ010000002">
    <property type="protein sequence ID" value="MDO2409032.1"/>
    <property type="molecule type" value="Genomic_DNA"/>
</dbReference>
<evidence type="ECO:0000256" key="1">
    <source>
        <dbReference type="ARBA" id="ARBA00022679"/>
    </source>
</evidence>
<evidence type="ECO:0000313" key="3">
    <source>
        <dbReference type="EMBL" id="MDO2409032.1"/>
    </source>
</evidence>
<dbReference type="PIRSF" id="PIRSF004976">
    <property type="entry name" value="ATPase_YdaO"/>
    <property type="match status" value="1"/>
</dbReference>
<accession>A0ABT8TB00</accession>
<sequence>MSKNIINELETEQKEQKIELSKKLLRIVGQTNAKYSLFEEGDKILLGLSGGKDSLSLAHILKHFQAHSPVKWSFKAVTLSYGMGENFDYLSSHCKEYGIEHEVIESSVFELSKEKIRRNSSFCSFFSRMRRGYLYSYALKHGFNKLAIAHHLDDACESFFMNFIYNGALRTLAPKYTSENGIVVIRPLIFAREKQLRDNAVRNNLQVIGDEACPAMRFDVKMPHARAETKELLKELEAKHPKLFTSMKAAFLNIHKDTFF</sequence>
<gene>
    <name evidence="3" type="ORF">Q2362_02815</name>
</gene>
<dbReference type="GO" id="GO:0005524">
    <property type="term" value="F:ATP binding"/>
    <property type="evidence" value="ECO:0007669"/>
    <property type="project" value="UniProtKB-KW"/>
</dbReference>
<dbReference type="InterPro" id="IPR035107">
    <property type="entry name" value="tRNA_thiolation_TtcA_Ctu1"/>
</dbReference>
<evidence type="ECO:0000313" key="4">
    <source>
        <dbReference type="Proteomes" id="UP001171111"/>
    </source>
</evidence>
<dbReference type="InterPro" id="IPR014729">
    <property type="entry name" value="Rossmann-like_a/b/a_fold"/>
</dbReference>
<dbReference type="Gene3D" id="3.40.50.620">
    <property type="entry name" value="HUPs"/>
    <property type="match status" value="1"/>
</dbReference>
<feature type="domain" description="tRNA(Ile)-lysidine/2-thiocytidine synthase N-terminal" evidence="2">
    <location>
        <begin position="43"/>
        <end position="212"/>
    </location>
</feature>
<proteinExistence type="predicted"/>
<dbReference type="Proteomes" id="UP001171111">
    <property type="component" value="Unassembled WGS sequence"/>
</dbReference>
<dbReference type="Pfam" id="PF01171">
    <property type="entry name" value="ATP_bind_3"/>
    <property type="match status" value="1"/>
</dbReference>